<evidence type="ECO:0000256" key="5">
    <source>
        <dbReference type="ARBA" id="ARBA00023098"/>
    </source>
</evidence>
<dbReference type="EC" id="2.3.1.191" evidence="7"/>
<dbReference type="InterPro" id="IPR001451">
    <property type="entry name" value="Hexapep"/>
</dbReference>
<dbReference type="NCBIfam" id="NF002060">
    <property type="entry name" value="PRK00892.1"/>
    <property type="match status" value="1"/>
</dbReference>
<dbReference type="PANTHER" id="PTHR43378:SF2">
    <property type="entry name" value="UDP-3-O-ACYLGLUCOSAMINE N-ACYLTRANSFERASE 1, MITOCHONDRIAL-RELATED"/>
    <property type="match status" value="1"/>
</dbReference>
<dbReference type="Proteomes" id="UP000286260">
    <property type="component" value="Unassembled WGS sequence"/>
</dbReference>
<dbReference type="PANTHER" id="PTHR43378">
    <property type="entry name" value="UDP-3-O-ACYLGLUCOSAMINE N-ACYLTRANSFERASE"/>
    <property type="match status" value="1"/>
</dbReference>
<comment type="similarity">
    <text evidence="7">Belongs to the transferase hexapeptide repeat family. LpxD subfamily.</text>
</comment>
<reference evidence="11 12" key="1">
    <citation type="submission" date="2018-08" db="EMBL/GenBank/DDBJ databases">
        <title>A genome reference for cultivated species of the human gut microbiota.</title>
        <authorList>
            <person name="Zou Y."/>
            <person name="Xue W."/>
            <person name="Luo G."/>
        </authorList>
    </citation>
    <scope>NUCLEOTIDE SEQUENCE [LARGE SCALE GENOMIC DNA]</scope>
    <source>
        <strain evidence="11 12">AM34-17</strain>
    </source>
</reference>
<evidence type="ECO:0000313" key="13">
    <source>
        <dbReference type="Proteomes" id="UP000434916"/>
    </source>
</evidence>
<dbReference type="GO" id="GO:0009245">
    <property type="term" value="P:lipid A biosynthetic process"/>
    <property type="evidence" value="ECO:0007669"/>
    <property type="project" value="UniProtKB-UniRule"/>
</dbReference>
<keyword evidence="13" id="KW-1185">Reference proteome</keyword>
<gene>
    <name evidence="7 11" type="primary">lpxD</name>
    <name evidence="11" type="ORF">DW828_00240</name>
    <name evidence="9" type="ORF">GMD82_01610</name>
    <name evidence="10" type="ORF">GME02_03495</name>
</gene>
<sequence length="351" mass="37327">MEFSAQQIASVLGGTVEGDPEVKVNNFSKIEEGKPGTLTFLANPKYEHFIYQTEASIVLVNNDFTPAEPVKATLVKVANAYASLAILLNMAEQANVKKAGIDATAFIAGSATVGEGCYVGNFAYIGEDVKIGKNSRIYPHAYIGDHVTIGDNCTVYPHATIYNGCVIGNNCILHAGSVIGSDGFGFAPEGDNYKKIPQLGNVVLEDDVEIGANTTIDRAVMDSTIIRRGVKLDNLVQIAHNVEVGENTVMAAQVGIAGSVKIGSHCMFGGQAGLSGHIHVADHVVFGAQCGVISDVKEPATLLGAPAINAKAFMRSSAIFNRLPDMYRQMGQMQREIERLKLAIDNARNGQ</sequence>
<dbReference type="HAMAP" id="MF_00523">
    <property type="entry name" value="LpxD"/>
    <property type="match status" value="1"/>
</dbReference>
<evidence type="ECO:0000313" key="10">
    <source>
        <dbReference type="EMBL" id="MTV00740.1"/>
    </source>
</evidence>
<accession>A0A3R6CAK3</accession>
<proteinExistence type="inferred from homology"/>
<keyword evidence="4 7" id="KW-0677">Repeat</keyword>
<dbReference type="NCBIfam" id="TIGR01853">
    <property type="entry name" value="lipid_A_lpxD"/>
    <property type="match status" value="1"/>
</dbReference>
<reference evidence="13 14" key="2">
    <citation type="journal article" date="2019" name="Nat. Med.">
        <title>A library of human gut bacterial isolates paired with longitudinal multiomics data enables mechanistic microbiome research.</title>
        <authorList>
            <person name="Poyet M."/>
            <person name="Groussin M."/>
            <person name="Gibbons S.M."/>
            <person name="Avila-Pacheco J."/>
            <person name="Jiang X."/>
            <person name="Kearney S.M."/>
            <person name="Perrotta A.R."/>
            <person name="Berdy B."/>
            <person name="Zhao S."/>
            <person name="Lieberman T.D."/>
            <person name="Swanson P.K."/>
            <person name="Smith M."/>
            <person name="Roesemann S."/>
            <person name="Alexander J.E."/>
            <person name="Rich S.A."/>
            <person name="Livny J."/>
            <person name="Vlamakis H."/>
            <person name="Clish C."/>
            <person name="Bullock K."/>
            <person name="Deik A."/>
            <person name="Scott J."/>
            <person name="Pierce K.A."/>
            <person name="Xavier R.J."/>
            <person name="Alm E.J."/>
        </authorList>
    </citation>
    <scope>NUCLEOTIDE SEQUENCE [LARGE SCALE GENOMIC DNA]</scope>
    <source>
        <strain evidence="10 14">BIOML-A11</strain>
        <strain evidence="9 13">BIOML-A29</strain>
    </source>
</reference>
<evidence type="ECO:0000256" key="7">
    <source>
        <dbReference type="HAMAP-Rule" id="MF_00523"/>
    </source>
</evidence>
<dbReference type="GO" id="GO:0016020">
    <property type="term" value="C:membrane"/>
    <property type="evidence" value="ECO:0007669"/>
    <property type="project" value="GOC"/>
</dbReference>
<dbReference type="Proteomes" id="UP000482671">
    <property type="component" value="Unassembled WGS sequence"/>
</dbReference>
<evidence type="ECO:0000259" key="8">
    <source>
        <dbReference type="Pfam" id="PF04613"/>
    </source>
</evidence>
<dbReference type="AlphaFoldDB" id="A0A3R6CAK3"/>
<comment type="caution">
    <text evidence="11">The sequence shown here is derived from an EMBL/GenBank/DDBJ whole genome shotgun (WGS) entry which is preliminary data.</text>
</comment>
<dbReference type="EMBL" id="WNDD01000003">
    <property type="protein sequence ID" value="MTV00740.1"/>
    <property type="molecule type" value="Genomic_DNA"/>
</dbReference>
<dbReference type="Gene3D" id="2.160.10.10">
    <property type="entry name" value="Hexapeptide repeat proteins"/>
    <property type="match status" value="1"/>
</dbReference>
<keyword evidence="1 7" id="KW-0444">Lipid biosynthesis</keyword>
<keyword evidence="3 7" id="KW-0808">Transferase</keyword>
<keyword evidence="5 7" id="KW-0443">Lipid metabolism</keyword>
<comment type="catalytic activity">
    <reaction evidence="7">
        <text>a UDP-3-O-[(3R)-3-hydroxyacyl]-alpha-D-glucosamine + a (3R)-hydroxyacyl-[ACP] = a UDP-2-N,3-O-bis[(3R)-3-hydroxyacyl]-alpha-D-glucosamine + holo-[ACP] + H(+)</text>
        <dbReference type="Rhea" id="RHEA:53836"/>
        <dbReference type="Rhea" id="RHEA-COMP:9685"/>
        <dbReference type="Rhea" id="RHEA-COMP:9945"/>
        <dbReference type="ChEBI" id="CHEBI:15378"/>
        <dbReference type="ChEBI" id="CHEBI:64479"/>
        <dbReference type="ChEBI" id="CHEBI:78827"/>
        <dbReference type="ChEBI" id="CHEBI:137740"/>
        <dbReference type="ChEBI" id="CHEBI:137748"/>
        <dbReference type="EC" id="2.3.1.191"/>
    </reaction>
</comment>
<dbReference type="GO" id="GO:0103118">
    <property type="term" value="F:UDP-3-O-[(3R)-3-hydroxyacyl]-glucosamine N-acyltransferase activity"/>
    <property type="evidence" value="ECO:0007669"/>
    <property type="project" value="UniProtKB-EC"/>
</dbReference>
<evidence type="ECO:0000313" key="14">
    <source>
        <dbReference type="Proteomes" id="UP000482671"/>
    </source>
</evidence>
<dbReference type="SUPFAM" id="SSF51161">
    <property type="entry name" value="Trimeric LpxA-like enzymes"/>
    <property type="match status" value="1"/>
</dbReference>
<evidence type="ECO:0000256" key="6">
    <source>
        <dbReference type="ARBA" id="ARBA00023315"/>
    </source>
</evidence>
<dbReference type="Pfam" id="PF04613">
    <property type="entry name" value="LpxD"/>
    <property type="match status" value="1"/>
</dbReference>
<dbReference type="GO" id="GO:0016410">
    <property type="term" value="F:N-acyltransferase activity"/>
    <property type="evidence" value="ECO:0007669"/>
    <property type="project" value="InterPro"/>
</dbReference>
<evidence type="ECO:0000256" key="2">
    <source>
        <dbReference type="ARBA" id="ARBA00022556"/>
    </source>
</evidence>
<dbReference type="EMBL" id="QSII01000001">
    <property type="protein sequence ID" value="RHC90010.1"/>
    <property type="molecule type" value="Genomic_DNA"/>
</dbReference>
<dbReference type="InterPro" id="IPR007691">
    <property type="entry name" value="LpxD"/>
</dbReference>
<feature type="active site" description="Proton acceptor" evidence="7">
    <location>
        <position position="240"/>
    </location>
</feature>
<feature type="domain" description="UDP-3-O-[3-hydroxymyristoyl] glucosamine N-acyltransferase non-repeat region" evidence="8">
    <location>
        <begin position="22"/>
        <end position="89"/>
    </location>
</feature>
<evidence type="ECO:0000313" key="12">
    <source>
        <dbReference type="Proteomes" id="UP000286260"/>
    </source>
</evidence>
<protein>
    <recommendedName>
        <fullName evidence="7">UDP-3-O-acylglucosamine N-acyltransferase</fullName>
        <ecNumber evidence="7">2.3.1.191</ecNumber>
    </recommendedName>
</protein>
<evidence type="ECO:0000256" key="3">
    <source>
        <dbReference type="ARBA" id="ARBA00022679"/>
    </source>
</evidence>
<evidence type="ECO:0000313" key="11">
    <source>
        <dbReference type="EMBL" id="RHC90010.1"/>
    </source>
</evidence>
<dbReference type="Gene3D" id="3.40.1390.10">
    <property type="entry name" value="MurE/MurF, N-terminal domain"/>
    <property type="match status" value="1"/>
</dbReference>
<dbReference type="Proteomes" id="UP000434916">
    <property type="component" value="Unassembled WGS sequence"/>
</dbReference>
<dbReference type="Pfam" id="PF00132">
    <property type="entry name" value="Hexapep"/>
    <property type="match status" value="3"/>
</dbReference>
<comment type="subunit">
    <text evidence="7">Homotrimer.</text>
</comment>
<dbReference type="RefSeq" id="WP_022322657.1">
    <property type="nucleotide sequence ID" value="NZ_BAABZJ010000001.1"/>
</dbReference>
<dbReference type="EMBL" id="WNCN01000002">
    <property type="protein sequence ID" value="MTU38227.1"/>
    <property type="molecule type" value="Genomic_DNA"/>
</dbReference>
<dbReference type="InterPro" id="IPR011004">
    <property type="entry name" value="Trimer_LpxA-like_sf"/>
</dbReference>
<keyword evidence="2 7" id="KW-0441">Lipid A biosynthesis</keyword>
<comment type="pathway">
    <text evidence="7">Bacterial outer membrane biogenesis; LPS lipid A biosynthesis.</text>
</comment>
<evidence type="ECO:0000256" key="4">
    <source>
        <dbReference type="ARBA" id="ARBA00022737"/>
    </source>
</evidence>
<organism evidence="11 12">
    <name type="scientific">Parabacteroides merdae</name>
    <dbReference type="NCBI Taxonomy" id="46503"/>
    <lineage>
        <taxon>Bacteria</taxon>
        <taxon>Pseudomonadati</taxon>
        <taxon>Bacteroidota</taxon>
        <taxon>Bacteroidia</taxon>
        <taxon>Bacteroidales</taxon>
        <taxon>Tannerellaceae</taxon>
        <taxon>Parabacteroides</taxon>
    </lineage>
</organism>
<name>A0A3R6CAK3_9BACT</name>
<evidence type="ECO:0000313" key="9">
    <source>
        <dbReference type="EMBL" id="MTU38227.1"/>
    </source>
</evidence>
<evidence type="ECO:0000256" key="1">
    <source>
        <dbReference type="ARBA" id="ARBA00022516"/>
    </source>
</evidence>
<comment type="function">
    <text evidence="7">Catalyzes the N-acylation of UDP-3-O-acylglucosamine using 3-hydroxyacyl-ACP as the acyl donor. Is involved in the biosynthesis of lipid A, a phosphorylated glycolipid that anchors the lipopolysaccharide to the outer membrane of the cell.</text>
</comment>
<keyword evidence="6 7" id="KW-0012">Acyltransferase</keyword>
<dbReference type="CDD" id="cd03352">
    <property type="entry name" value="LbH_LpxD"/>
    <property type="match status" value="1"/>
</dbReference>
<dbReference type="UniPathway" id="UPA00973"/>
<dbReference type="InterPro" id="IPR020573">
    <property type="entry name" value="UDP_GlcNAc_AcTrfase_non-rep"/>
</dbReference>